<name>A0AAW1JE78_POPJA</name>
<comment type="caution">
    <text evidence="1">The sequence shown here is derived from an EMBL/GenBank/DDBJ whole genome shotgun (WGS) entry which is preliminary data.</text>
</comment>
<dbReference type="AlphaFoldDB" id="A0AAW1JE78"/>
<proteinExistence type="predicted"/>
<protein>
    <submittedName>
        <fullName evidence="1">Uncharacterized protein</fullName>
    </submittedName>
</protein>
<reference evidence="1 2" key="1">
    <citation type="journal article" date="2024" name="BMC Genomics">
        <title>De novo assembly and annotation of Popillia japonica's genome with initial clues to its potential as an invasive pest.</title>
        <authorList>
            <person name="Cucini C."/>
            <person name="Boschi S."/>
            <person name="Funari R."/>
            <person name="Cardaioli E."/>
            <person name="Iannotti N."/>
            <person name="Marturano G."/>
            <person name="Paoli F."/>
            <person name="Bruttini M."/>
            <person name="Carapelli A."/>
            <person name="Frati F."/>
            <person name="Nardi F."/>
        </authorList>
    </citation>
    <scope>NUCLEOTIDE SEQUENCE [LARGE SCALE GENOMIC DNA]</scope>
    <source>
        <strain evidence="1">DMR45628</strain>
    </source>
</reference>
<keyword evidence="2" id="KW-1185">Reference proteome</keyword>
<accession>A0AAW1JE78</accession>
<organism evidence="1 2">
    <name type="scientific">Popillia japonica</name>
    <name type="common">Japanese beetle</name>
    <dbReference type="NCBI Taxonomy" id="7064"/>
    <lineage>
        <taxon>Eukaryota</taxon>
        <taxon>Metazoa</taxon>
        <taxon>Ecdysozoa</taxon>
        <taxon>Arthropoda</taxon>
        <taxon>Hexapoda</taxon>
        <taxon>Insecta</taxon>
        <taxon>Pterygota</taxon>
        <taxon>Neoptera</taxon>
        <taxon>Endopterygota</taxon>
        <taxon>Coleoptera</taxon>
        <taxon>Polyphaga</taxon>
        <taxon>Scarabaeiformia</taxon>
        <taxon>Scarabaeidae</taxon>
        <taxon>Rutelinae</taxon>
        <taxon>Popillia</taxon>
    </lineage>
</organism>
<sequence>MSLYVEFETACAADEETTTEIEEEGKAFITKETSLGFRELNSFLTRFEKIDPDRERFLKVQQMVECSVACYRQIYEEINRAVIQTSLDGFLKNVNQPSTSIHVTNISDDDTC</sequence>
<evidence type="ECO:0000313" key="2">
    <source>
        <dbReference type="Proteomes" id="UP001458880"/>
    </source>
</evidence>
<dbReference type="Proteomes" id="UP001458880">
    <property type="component" value="Unassembled WGS sequence"/>
</dbReference>
<gene>
    <name evidence="1" type="ORF">QE152_g30453</name>
</gene>
<dbReference type="EMBL" id="JASPKY010000410">
    <property type="protein sequence ID" value="KAK9701660.1"/>
    <property type="molecule type" value="Genomic_DNA"/>
</dbReference>
<evidence type="ECO:0000313" key="1">
    <source>
        <dbReference type="EMBL" id="KAK9701660.1"/>
    </source>
</evidence>